<keyword evidence="2" id="KW-1185">Reference proteome</keyword>
<comment type="caution">
    <text evidence="1">The sequence shown here is derived from an EMBL/GenBank/DDBJ whole genome shotgun (WGS) entry which is preliminary data.</text>
</comment>
<gene>
    <name evidence="1" type="ORF">GQX73_g5940</name>
</gene>
<evidence type="ECO:0000313" key="1">
    <source>
        <dbReference type="EMBL" id="KAF2967621.1"/>
    </source>
</evidence>
<organism evidence="1 2">
    <name type="scientific">Xylaria multiplex</name>
    <dbReference type="NCBI Taxonomy" id="323545"/>
    <lineage>
        <taxon>Eukaryota</taxon>
        <taxon>Fungi</taxon>
        <taxon>Dikarya</taxon>
        <taxon>Ascomycota</taxon>
        <taxon>Pezizomycotina</taxon>
        <taxon>Sordariomycetes</taxon>
        <taxon>Xylariomycetidae</taxon>
        <taxon>Xylariales</taxon>
        <taxon>Xylariaceae</taxon>
        <taxon>Xylaria</taxon>
    </lineage>
</organism>
<dbReference type="OrthoDB" id="73875at2759"/>
<name>A0A7C8IMP5_9PEZI</name>
<accession>A0A7C8IMP5</accession>
<sequence length="256" mass="27677">MGREFFHDSNKRIYYITCSATLRDNCRVGSPVSQPGSQPTTTTTSSTAGVIPVQFPKATYKPGKPGPTLKSRCGTPCFIFCDTPCLLNCRDGGNDFIDPEFSLPAPTYANPKPPVSNCATESRHCYNNGASTDRGSMIDGVNAFCNYFSGRIPDASSGNMEHTLRYILTNIEVMGGTAAACVFSFGISGCWEYLTIQVTTTSGCRFTVDGPDVTDGCGRIFREVIYQCDASSTQYKQGGTVTSNCAVWRIDPNVDD</sequence>
<dbReference type="InParanoid" id="A0A7C8IMP5"/>
<dbReference type="AlphaFoldDB" id="A0A7C8IMP5"/>
<evidence type="ECO:0000313" key="2">
    <source>
        <dbReference type="Proteomes" id="UP000481858"/>
    </source>
</evidence>
<dbReference type="EMBL" id="WUBL01000064">
    <property type="protein sequence ID" value="KAF2967621.1"/>
    <property type="molecule type" value="Genomic_DNA"/>
</dbReference>
<reference evidence="1 2" key="1">
    <citation type="submission" date="2019-12" db="EMBL/GenBank/DDBJ databases">
        <title>Draft genome sequence of the ascomycete Xylaria multiplex DSM 110363.</title>
        <authorList>
            <person name="Buettner E."/>
            <person name="Kellner H."/>
        </authorList>
    </citation>
    <scope>NUCLEOTIDE SEQUENCE [LARGE SCALE GENOMIC DNA]</scope>
    <source>
        <strain evidence="1 2">DSM 110363</strain>
    </source>
</reference>
<dbReference type="Proteomes" id="UP000481858">
    <property type="component" value="Unassembled WGS sequence"/>
</dbReference>
<protein>
    <submittedName>
        <fullName evidence="1">Uncharacterized protein</fullName>
    </submittedName>
</protein>
<proteinExistence type="predicted"/>